<sequence length="76" mass="8714">MDNTYFILSNRSLSIERFQICTWKLIGKDAFVELGVEIKKENLPDEFDVFLAVPFAMNVVGKYSLHDQLAIADNCK</sequence>
<proteinExistence type="predicted"/>
<protein>
    <submittedName>
        <fullName evidence="1">Uncharacterized protein</fullName>
    </submittedName>
</protein>
<organism evidence="1 2">
    <name type="scientific">Segatella copri</name>
    <dbReference type="NCBI Taxonomy" id="165179"/>
    <lineage>
        <taxon>Bacteria</taxon>
        <taxon>Pseudomonadati</taxon>
        <taxon>Bacteroidota</taxon>
        <taxon>Bacteroidia</taxon>
        <taxon>Bacteroidales</taxon>
        <taxon>Prevotellaceae</taxon>
        <taxon>Segatella</taxon>
    </lineage>
</organism>
<dbReference type="RefSeq" id="WP_153088319.1">
    <property type="nucleotide sequence ID" value="NZ_VZAO01000224.1"/>
</dbReference>
<dbReference type="Proteomes" id="UP000390763">
    <property type="component" value="Unassembled WGS sequence"/>
</dbReference>
<dbReference type="EMBL" id="VZBT01000013">
    <property type="protein sequence ID" value="MQO02831.1"/>
    <property type="molecule type" value="Genomic_DNA"/>
</dbReference>
<comment type="caution">
    <text evidence="1">The sequence shown here is derived from an EMBL/GenBank/DDBJ whole genome shotgun (WGS) entry which is preliminary data.</text>
</comment>
<evidence type="ECO:0000313" key="2">
    <source>
        <dbReference type="Proteomes" id="UP000390763"/>
    </source>
</evidence>
<accession>A0AB35ZDR9</accession>
<gene>
    <name evidence="1" type="ORF">F7D62_01600</name>
</gene>
<evidence type="ECO:0000313" key="1">
    <source>
        <dbReference type="EMBL" id="MQO02831.1"/>
    </source>
</evidence>
<reference evidence="2" key="1">
    <citation type="submission" date="2019-09" db="EMBL/GenBank/DDBJ databases">
        <title>Distinct polysaccharide growth profiles of human intestinal Prevotella copri isolates.</title>
        <authorList>
            <person name="Fehlner-Peach H."/>
            <person name="Magnabosco C."/>
            <person name="Raghavan V."/>
            <person name="Scher J.U."/>
            <person name="Tett A."/>
            <person name="Cox L.M."/>
            <person name="Gottsegen C."/>
            <person name="Watters A."/>
            <person name="Wiltshire- Gordon J.D."/>
            <person name="Segata N."/>
            <person name="Bonneau R."/>
            <person name="Littman D.R."/>
        </authorList>
    </citation>
    <scope>NUCLEOTIDE SEQUENCE [LARGE SCALE GENOMIC DNA]</scope>
    <source>
        <strain evidence="2">iAK279</strain>
    </source>
</reference>
<name>A0AB35ZDR9_9BACT</name>
<dbReference type="AlphaFoldDB" id="A0AB35ZDR9"/>